<dbReference type="Pfam" id="PF03401">
    <property type="entry name" value="TctC"/>
    <property type="match status" value="1"/>
</dbReference>
<feature type="signal peptide" evidence="2">
    <location>
        <begin position="1"/>
        <end position="28"/>
    </location>
</feature>
<protein>
    <submittedName>
        <fullName evidence="3">Exported protein</fullName>
    </submittedName>
</protein>
<comment type="similarity">
    <text evidence="1">Belongs to the UPF0065 (bug) family.</text>
</comment>
<accession>A0A8J3EAY6</accession>
<dbReference type="EMBL" id="BMKS01000002">
    <property type="protein sequence ID" value="GGG21142.1"/>
    <property type="molecule type" value="Genomic_DNA"/>
</dbReference>
<evidence type="ECO:0000313" key="3">
    <source>
        <dbReference type="EMBL" id="GGG21142.1"/>
    </source>
</evidence>
<evidence type="ECO:0000256" key="2">
    <source>
        <dbReference type="SAM" id="SignalP"/>
    </source>
</evidence>
<dbReference type="InterPro" id="IPR005064">
    <property type="entry name" value="BUG"/>
</dbReference>
<dbReference type="AlphaFoldDB" id="A0A8J3EAY6"/>
<dbReference type="Gene3D" id="3.40.190.10">
    <property type="entry name" value="Periplasmic binding protein-like II"/>
    <property type="match status" value="1"/>
</dbReference>
<keyword evidence="4" id="KW-1185">Reference proteome</keyword>
<dbReference type="InterPro" id="IPR042100">
    <property type="entry name" value="Bug_dom1"/>
</dbReference>
<evidence type="ECO:0000256" key="1">
    <source>
        <dbReference type="ARBA" id="ARBA00006987"/>
    </source>
</evidence>
<dbReference type="RefSeq" id="WP_229677782.1">
    <property type="nucleotide sequence ID" value="NZ_BMKS01000002.1"/>
</dbReference>
<organism evidence="3 4">
    <name type="scientific">Caldovatus sediminis</name>
    <dbReference type="NCBI Taxonomy" id="2041189"/>
    <lineage>
        <taxon>Bacteria</taxon>
        <taxon>Pseudomonadati</taxon>
        <taxon>Pseudomonadota</taxon>
        <taxon>Alphaproteobacteria</taxon>
        <taxon>Acetobacterales</taxon>
        <taxon>Roseomonadaceae</taxon>
        <taxon>Caldovatus</taxon>
    </lineage>
</organism>
<dbReference type="Gene3D" id="3.40.190.150">
    <property type="entry name" value="Bordetella uptake gene, domain 1"/>
    <property type="match status" value="1"/>
</dbReference>
<dbReference type="PANTHER" id="PTHR42928">
    <property type="entry name" value="TRICARBOXYLATE-BINDING PROTEIN"/>
    <property type="match status" value="1"/>
</dbReference>
<dbReference type="Proteomes" id="UP000597507">
    <property type="component" value="Unassembled WGS sequence"/>
</dbReference>
<proteinExistence type="inferred from homology"/>
<dbReference type="PIRSF" id="PIRSF017082">
    <property type="entry name" value="YflP"/>
    <property type="match status" value="1"/>
</dbReference>
<keyword evidence="2" id="KW-0732">Signal</keyword>
<dbReference type="PANTHER" id="PTHR42928:SF5">
    <property type="entry name" value="BLR1237 PROTEIN"/>
    <property type="match status" value="1"/>
</dbReference>
<sequence>MTIPTLALTRRTALALAGAGALARPARAQGRFPERPIRMICPWPPGGSTDVQMRSMFEIAARHLGQPVVIDNRPGVSGTLGAQAVKDARPDGYTLTQMPITVFRLPHMMSRPNFDPLNDFTYIIHTTGYLFGVVVRSDRPWRTWQDFIAHARANPGKVTYGTPGVGSSLHITMERIGQALGIDWVHVPFRGGAENQQATLAGTIDATADSTGWAPLVEAGQLRLLVVWSAERSKRFPEVPTLREVGIDIVSESPYGFAGPKGMDPGVVRVLHDAFKEALFDPAHLQVLERLGMTPSYLNSADYAALAERTYREEGEMVRRLGLRLN</sequence>
<dbReference type="CDD" id="cd07012">
    <property type="entry name" value="PBP2_Bug_TTT"/>
    <property type="match status" value="1"/>
</dbReference>
<dbReference type="SUPFAM" id="SSF53850">
    <property type="entry name" value="Periplasmic binding protein-like II"/>
    <property type="match status" value="1"/>
</dbReference>
<feature type="chain" id="PRO_5035274074" evidence="2">
    <location>
        <begin position="29"/>
        <end position="326"/>
    </location>
</feature>
<name>A0A8J3EAY6_9PROT</name>
<reference evidence="3 4" key="1">
    <citation type="journal article" date="2014" name="Int. J. Syst. Evol. Microbiol.">
        <title>Complete genome sequence of Corynebacterium casei LMG S-19264T (=DSM 44701T), isolated from a smear-ripened cheese.</title>
        <authorList>
            <consortium name="US DOE Joint Genome Institute (JGI-PGF)"/>
            <person name="Walter F."/>
            <person name="Albersmeier A."/>
            <person name="Kalinowski J."/>
            <person name="Ruckert C."/>
        </authorList>
    </citation>
    <scope>NUCLEOTIDE SEQUENCE [LARGE SCALE GENOMIC DNA]</scope>
    <source>
        <strain evidence="3 4">CGMCC 1.16330</strain>
    </source>
</reference>
<comment type="caution">
    <text evidence="3">The sequence shown here is derived from an EMBL/GenBank/DDBJ whole genome shotgun (WGS) entry which is preliminary data.</text>
</comment>
<evidence type="ECO:0000313" key="4">
    <source>
        <dbReference type="Proteomes" id="UP000597507"/>
    </source>
</evidence>
<gene>
    <name evidence="3" type="ORF">GCM10010964_06680</name>
</gene>